<evidence type="ECO:0000313" key="2">
    <source>
        <dbReference type="Proteomes" id="UP000322245"/>
    </source>
</evidence>
<name>A0A5D3AMF7_9TREE</name>
<dbReference type="Proteomes" id="UP000322245">
    <property type="component" value="Unassembled WGS sequence"/>
</dbReference>
<organism evidence="1 2">
    <name type="scientific">Cryptococcus floricola</name>
    <dbReference type="NCBI Taxonomy" id="2591691"/>
    <lineage>
        <taxon>Eukaryota</taxon>
        <taxon>Fungi</taxon>
        <taxon>Dikarya</taxon>
        <taxon>Basidiomycota</taxon>
        <taxon>Agaricomycotina</taxon>
        <taxon>Tremellomycetes</taxon>
        <taxon>Tremellales</taxon>
        <taxon>Cryptococcaceae</taxon>
        <taxon>Cryptococcus</taxon>
    </lineage>
</organism>
<gene>
    <name evidence="1" type="ORF">B9479_007451</name>
</gene>
<proteinExistence type="predicted"/>
<comment type="caution">
    <text evidence="1">The sequence shown here is derived from an EMBL/GenBank/DDBJ whole genome shotgun (WGS) entry which is preliminary data.</text>
</comment>
<evidence type="ECO:0000313" key="1">
    <source>
        <dbReference type="EMBL" id="TYJ51962.1"/>
    </source>
</evidence>
<protein>
    <submittedName>
        <fullName evidence="1">Uncharacterized protein</fullName>
    </submittedName>
</protein>
<keyword evidence="2" id="KW-1185">Reference proteome</keyword>
<dbReference type="EMBL" id="NIDF01000169">
    <property type="protein sequence ID" value="TYJ51962.1"/>
    <property type="molecule type" value="Genomic_DNA"/>
</dbReference>
<dbReference type="AlphaFoldDB" id="A0A5D3AMF7"/>
<reference evidence="1 2" key="1">
    <citation type="submission" date="2017-05" db="EMBL/GenBank/DDBJ databases">
        <title>The Genome Sequence of Tsuchiyaea wingfieldii DSM 27421.</title>
        <authorList>
            <person name="Cuomo C."/>
            <person name="Passer A."/>
            <person name="Billmyre B."/>
            <person name="Heitman J."/>
        </authorList>
    </citation>
    <scope>NUCLEOTIDE SEQUENCE [LARGE SCALE GENOMIC DNA]</scope>
    <source>
        <strain evidence="1 2">DSM 27421</strain>
    </source>
</reference>
<accession>A0A5D3AMF7</accession>
<sequence length="131" mass="14378">MPDADAFVPPLTPAEHRVADNYGGWFEFMQTYGLKPSITADVESALEIIRILALIHSETTTKTPRNGPESAQEKISDEEQLRLVVAKINEALSKMDILEGSDAKDIGFGKEASACISAAYQRPQDTEVLKK</sequence>